<evidence type="ECO:0000256" key="6">
    <source>
        <dbReference type="ARBA" id="ARBA00035170"/>
    </source>
</evidence>
<dbReference type="Pfam" id="PF01250">
    <property type="entry name" value="Ribosomal_S6"/>
    <property type="match status" value="1"/>
</dbReference>
<dbReference type="EMBL" id="FWEW01000441">
    <property type="protein sequence ID" value="SLM34924.1"/>
    <property type="molecule type" value="Genomic_DNA"/>
</dbReference>
<dbReference type="GO" id="GO:0070181">
    <property type="term" value="F:small ribosomal subunit rRNA binding"/>
    <property type="evidence" value="ECO:0007669"/>
    <property type="project" value="TreeGrafter"/>
</dbReference>
<evidence type="ECO:0000313" key="10">
    <source>
        <dbReference type="Proteomes" id="UP000192927"/>
    </source>
</evidence>
<gene>
    <name evidence="8" type="ORF">FRX48_07065</name>
</gene>
<dbReference type="CDD" id="cd15465">
    <property type="entry name" value="bS6_mito"/>
    <property type="match status" value="1"/>
</dbReference>
<dbReference type="Proteomes" id="UP000324767">
    <property type="component" value="Unassembled WGS sequence"/>
</dbReference>
<dbReference type="GO" id="GO:0005763">
    <property type="term" value="C:mitochondrial small ribosomal subunit"/>
    <property type="evidence" value="ECO:0007669"/>
    <property type="project" value="TreeGrafter"/>
</dbReference>
<dbReference type="GO" id="GO:0003735">
    <property type="term" value="F:structural constituent of ribosome"/>
    <property type="evidence" value="ECO:0007669"/>
    <property type="project" value="InterPro"/>
</dbReference>
<organism evidence="9 10">
    <name type="scientific">Lasallia pustulata</name>
    <dbReference type="NCBI Taxonomy" id="136370"/>
    <lineage>
        <taxon>Eukaryota</taxon>
        <taxon>Fungi</taxon>
        <taxon>Dikarya</taxon>
        <taxon>Ascomycota</taxon>
        <taxon>Pezizomycotina</taxon>
        <taxon>Lecanoromycetes</taxon>
        <taxon>OSLEUM clade</taxon>
        <taxon>Umbilicariomycetidae</taxon>
        <taxon>Umbilicariales</taxon>
        <taxon>Umbilicariaceae</taxon>
        <taxon>Lasallia</taxon>
    </lineage>
</organism>
<dbReference type="Proteomes" id="UP000192927">
    <property type="component" value="Unassembled WGS sequence"/>
</dbReference>
<evidence type="ECO:0000313" key="8">
    <source>
        <dbReference type="EMBL" id="KAA6409511.1"/>
    </source>
</evidence>
<dbReference type="EMBL" id="VXIT01000011">
    <property type="protein sequence ID" value="KAA6409511.1"/>
    <property type="molecule type" value="Genomic_DNA"/>
</dbReference>
<evidence type="ECO:0000256" key="3">
    <source>
        <dbReference type="ARBA" id="ARBA00022980"/>
    </source>
</evidence>
<evidence type="ECO:0000256" key="7">
    <source>
        <dbReference type="ARBA" id="ARBA00037226"/>
    </source>
</evidence>
<name>A0A1W5CVL5_9LECA</name>
<comment type="function">
    <text evidence="7">Component of the mitochondrial ribosome (mitoribosome), a dedicated translation machinery responsible for the synthesis of mitochondrial genome-encoded proteins, including at least some of the essential transmembrane subunits of the mitochondrial respiratory chain. The mitoribosomes are attached to the mitochondrial inner membrane and translation products are cotranslationally integrated into the membrane.</text>
</comment>
<evidence type="ECO:0000256" key="2">
    <source>
        <dbReference type="ARBA" id="ARBA00009512"/>
    </source>
</evidence>
<evidence type="ECO:0000256" key="1">
    <source>
        <dbReference type="ARBA" id="ARBA00004173"/>
    </source>
</evidence>
<proteinExistence type="inferred from homology"/>
<sequence length="119" mass="13343">MLYELIAVVRQGKTAEVKEIARTAGAVVLRSGGVIRGITNWGVFLLTGPTHKHQARHDRGHHFIMRFDSSVEGQYAVRNLLSRDPRMVRFSVVKLGTTLQEIKDIGGTVDWKRGDSAFR</sequence>
<evidence type="ECO:0000256" key="5">
    <source>
        <dbReference type="ARBA" id="ARBA00023274"/>
    </source>
</evidence>
<dbReference type="PANTHER" id="PTHR21011:SF1">
    <property type="entry name" value="SMALL RIBOSOMAL SUBUNIT PROTEIN BS6M"/>
    <property type="match status" value="1"/>
</dbReference>
<protein>
    <recommendedName>
        <fullName evidence="6">Small ribosomal subunit protein bS6m</fullName>
    </recommendedName>
</protein>
<keyword evidence="5" id="KW-0687">Ribonucleoprotein</keyword>
<keyword evidence="4" id="KW-0496">Mitochondrion</keyword>
<accession>A0A1W5CVL5</accession>
<dbReference type="FunFam" id="3.30.70.60:FF:000007">
    <property type="entry name" value="37S ribosomal protein Mrp17"/>
    <property type="match status" value="1"/>
</dbReference>
<evidence type="ECO:0000313" key="11">
    <source>
        <dbReference type="Proteomes" id="UP000324767"/>
    </source>
</evidence>
<keyword evidence="9" id="KW-0648">Protein biosynthesis</keyword>
<keyword evidence="3 9" id="KW-0689">Ribosomal protein</keyword>
<dbReference type="InterPro" id="IPR014717">
    <property type="entry name" value="Transl_elong_EF1B/ribsomal_bS6"/>
</dbReference>
<comment type="subcellular location">
    <subcellularLocation>
        <location evidence="1">Mitochondrion</location>
    </subcellularLocation>
</comment>
<keyword evidence="9" id="KW-0251">Elongation factor</keyword>
<dbReference type="GO" id="GO:0003746">
    <property type="term" value="F:translation elongation factor activity"/>
    <property type="evidence" value="ECO:0007669"/>
    <property type="project" value="UniProtKB-KW"/>
</dbReference>
<dbReference type="InterPro" id="IPR035980">
    <property type="entry name" value="Ribosomal_bS6_sf"/>
</dbReference>
<dbReference type="SUPFAM" id="SSF54995">
    <property type="entry name" value="Ribosomal protein S6"/>
    <property type="match status" value="1"/>
</dbReference>
<keyword evidence="10" id="KW-1185">Reference proteome</keyword>
<reference evidence="8 11" key="3">
    <citation type="submission" date="2019-09" db="EMBL/GenBank/DDBJ databases">
        <title>The hologenome of the rock-dwelling lichen Lasallia pustulata.</title>
        <authorList>
            <person name="Greshake Tzovaras B."/>
            <person name="Segers F."/>
            <person name="Bicker A."/>
            <person name="Dal Grande F."/>
            <person name="Otte J."/>
            <person name="Hankeln T."/>
            <person name="Schmitt I."/>
            <person name="Ebersberger I."/>
        </authorList>
    </citation>
    <scope>NUCLEOTIDE SEQUENCE [LARGE SCALE GENOMIC DNA]</scope>
    <source>
        <strain evidence="8">A1-1</strain>
    </source>
</reference>
<dbReference type="OrthoDB" id="10259681at2759"/>
<reference evidence="9" key="1">
    <citation type="submission" date="2017-03" db="EMBL/GenBank/DDBJ databases">
        <authorList>
            <person name="Afonso C.L."/>
            <person name="Miller P.J."/>
            <person name="Scott M.A."/>
            <person name="Spackman E."/>
            <person name="Goraichik I."/>
            <person name="Dimitrov K.M."/>
            <person name="Suarez D.L."/>
            <person name="Swayne D.E."/>
        </authorList>
    </citation>
    <scope>NUCLEOTIDE SEQUENCE [LARGE SCALE GENOMIC DNA]</scope>
</reference>
<reference evidence="10" key="2">
    <citation type="submission" date="2017-03" db="EMBL/GenBank/DDBJ databases">
        <authorList>
            <person name="Sharma R."/>
            <person name="Thines M."/>
        </authorList>
    </citation>
    <scope>NUCLEOTIDE SEQUENCE [LARGE SCALE GENOMIC DNA]</scope>
</reference>
<dbReference type="Gene3D" id="3.30.70.60">
    <property type="match status" value="1"/>
</dbReference>
<dbReference type="InterPro" id="IPR000529">
    <property type="entry name" value="Ribosomal_bS6"/>
</dbReference>
<dbReference type="AlphaFoldDB" id="A0A1W5CVL5"/>
<evidence type="ECO:0000256" key="4">
    <source>
        <dbReference type="ARBA" id="ARBA00023128"/>
    </source>
</evidence>
<dbReference type="PANTHER" id="PTHR21011">
    <property type="entry name" value="MITOCHONDRIAL 28S RIBOSOMAL PROTEIN S6"/>
    <property type="match status" value="1"/>
</dbReference>
<evidence type="ECO:0000313" key="9">
    <source>
        <dbReference type="EMBL" id="SLM34924.1"/>
    </source>
</evidence>
<comment type="similarity">
    <text evidence="2">Belongs to the bacterial ribosomal protein bS6 family.</text>
</comment>